<organism evidence="2 3">
    <name type="scientific">Lacticaseibacillus baoqingensis</name>
    <dbReference type="NCBI Taxonomy" id="2486013"/>
    <lineage>
        <taxon>Bacteria</taxon>
        <taxon>Bacillati</taxon>
        <taxon>Bacillota</taxon>
        <taxon>Bacilli</taxon>
        <taxon>Lactobacillales</taxon>
        <taxon>Lactobacillaceae</taxon>
        <taxon>Lacticaseibacillus</taxon>
    </lineage>
</organism>
<dbReference type="RefSeq" id="WP_125754404.1">
    <property type="nucleotide sequence ID" value="NZ_JBHTON010000051.1"/>
</dbReference>
<dbReference type="Gene3D" id="1.10.260.40">
    <property type="entry name" value="lambda repressor-like DNA-binding domains"/>
    <property type="match status" value="1"/>
</dbReference>
<keyword evidence="3" id="KW-1185">Reference proteome</keyword>
<dbReference type="EMBL" id="JBHTON010000051">
    <property type="protein sequence ID" value="MFD1485999.1"/>
    <property type="molecule type" value="Genomic_DNA"/>
</dbReference>
<evidence type="ECO:0000259" key="1">
    <source>
        <dbReference type="PROSITE" id="PS50943"/>
    </source>
</evidence>
<comment type="caution">
    <text evidence="2">The sequence shown here is derived from an EMBL/GenBank/DDBJ whole genome shotgun (WGS) entry which is preliminary data.</text>
</comment>
<dbReference type="SUPFAM" id="SSF47413">
    <property type="entry name" value="lambda repressor-like DNA-binding domains"/>
    <property type="match status" value="1"/>
</dbReference>
<evidence type="ECO:0000313" key="2">
    <source>
        <dbReference type="EMBL" id="MFD1485999.1"/>
    </source>
</evidence>
<dbReference type="Pfam" id="PF01381">
    <property type="entry name" value="HTH_3"/>
    <property type="match status" value="1"/>
</dbReference>
<gene>
    <name evidence="2" type="ORF">ACFQ5J_12275</name>
</gene>
<accession>A0ABW4E8H1</accession>
<dbReference type="InterPro" id="IPR001387">
    <property type="entry name" value="Cro/C1-type_HTH"/>
</dbReference>
<name>A0ABW4E8H1_9LACO</name>
<dbReference type="Proteomes" id="UP001597252">
    <property type="component" value="Unassembled WGS sequence"/>
</dbReference>
<reference evidence="3" key="1">
    <citation type="journal article" date="2019" name="Int. J. Syst. Evol. Microbiol.">
        <title>The Global Catalogue of Microorganisms (GCM) 10K type strain sequencing project: providing services to taxonomists for standard genome sequencing and annotation.</title>
        <authorList>
            <consortium name="The Broad Institute Genomics Platform"/>
            <consortium name="The Broad Institute Genome Sequencing Center for Infectious Disease"/>
            <person name="Wu L."/>
            <person name="Ma J."/>
        </authorList>
    </citation>
    <scope>NUCLEOTIDE SEQUENCE [LARGE SCALE GENOMIC DNA]</scope>
    <source>
        <strain evidence="3">CCM 8903</strain>
    </source>
</reference>
<feature type="domain" description="HTH cro/C1-type" evidence="1">
    <location>
        <begin position="10"/>
        <end position="65"/>
    </location>
</feature>
<protein>
    <submittedName>
        <fullName evidence="2">Helix-turn-helix domain-containing protein</fullName>
    </submittedName>
</protein>
<dbReference type="InterPro" id="IPR010982">
    <property type="entry name" value="Lambda_DNA-bd_dom_sf"/>
</dbReference>
<evidence type="ECO:0000313" key="3">
    <source>
        <dbReference type="Proteomes" id="UP001597252"/>
    </source>
</evidence>
<sequence>MLPTNIGIQIRQKRIKQKMTLDELAEAGDCSVAFISLIERQATDSISLAKLLDVLQALGMHPSDIFGMPALGDDETTLWGVLRSLPDGERHRKIVAILELLK</sequence>
<proteinExistence type="predicted"/>
<dbReference type="PROSITE" id="PS50943">
    <property type="entry name" value="HTH_CROC1"/>
    <property type="match status" value="1"/>
</dbReference>
<dbReference type="SMART" id="SM00530">
    <property type="entry name" value="HTH_XRE"/>
    <property type="match status" value="1"/>
</dbReference>
<dbReference type="CDD" id="cd00093">
    <property type="entry name" value="HTH_XRE"/>
    <property type="match status" value="1"/>
</dbReference>